<comment type="similarity">
    <text evidence="2">Belongs to the ADP-ribosylglycohydrolase family.</text>
</comment>
<dbReference type="InterPro" id="IPR012108">
    <property type="entry name" value="ADP-ribosylarg_hydro"/>
</dbReference>
<comment type="function">
    <text evidence="7">Required for myofibril assembly and outgrowth of the cardiac chambers in the developing heart. Appears to be catalytically inactive, showing no activity against O-acetyl-ADP-ribose.</text>
</comment>
<keyword evidence="9" id="KW-0378">Hydrolase</keyword>
<dbReference type="GO" id="GO:0051725">
    <property type="term" value="P:protein de-ADP-ribosylation"/>
    <property type="evidence" value="ECO:0007669"/>
    <property type="project" value="InterPro"/>
</dbReference>
<dbReference type="GO" id="GO:0000287">
    <property type="term" value="F:magnesium ion binding"/>
    <property type="evidence" value="ECO:0007669"/>
    <property type="project" value="InterPro"/>
</dbReference>
<evidence type="ECO:0000256" key="5">
    <source>
        <dbReference type="ARBA" id="ARBA00041334"/>
    </source>
</evidence>
<dbReference type="GO" id="GO:0030017">
    <property type="term" value="C:sarcomere"/>
    <property type="evidence" value="ECO:0007669"/>
    <property type="project" value="UniProtKB-SubCell"/>
</dbReference>
<evidence type="ECO:0000256" key="2">
    <source>
        <dbReference type="ARBA" id="ARBA00010702"/>
    </source>
</evidence>
<dbReference type="InterPro" id="IPR050792">
    <property type="entry name" value="ADP-ribosylglycohydrolase"/>
</dbReference>
<proteinExistence type="inferred from homology"/>
<reference evidence="9 10" key="1">
    <citation type="submission" date="2019-01" db="EMBL/GenBank/DDBJ databases">
        <title>Draft Genome and Complete Hox-Cluster Characterization of the Sterlet Sturgeon (Acipenser ruthenus).</title>
        <authorList>
            <person name="Wei Q."/>
        </authorList>
    </citation>
    <scope>NUCLEOTIDE SEQUENCE [LARGE SCALE GENOMIC DNA]</scope>
    <source>
        <strain evidence="9">WHYD16114868_AA</strain>
        <tissue evidence="9">Blood</tissue>
    </source>
</reference>
<dbReference type="PIRSF" id="PIRSF016939">
    <property type="entry name" value="ADP_ribslarg_hdr"/>
    <property type="match status" value="1"/>
</dbReference>
<keyword evidence="10" id="KW-1185">Reference proteome</keyword>
<protein>
    <recommendedName>
        <fullName evidence="4">Inactive ADP-ribosyltransferase ARH2</fullName>
    </recommendedName>
    <alternativeName>
        <fullName evidence="5">ADP-ribosylhydrolase-like protein 1</fullName>
    </alternativeName>
    <alternativeName>
        <fullName evidence="6">[Protein ADP-ribosylarginine] hydrolase-like protein 1</fullName>
    </alternativeName>
</protein>
<comment type="subcellular location">
    <subcellularLocation>
        <location evidence="1">Cytoplasm</location>
        <location evidence="1">Myofibril</location>
        <location evidence="1">Sarcomere</location>
    </subcellularLocation>
</comment>
<evidence type="ECO:0000256" key="6">
    <source>
        <dbReference type="ARBA" id="ARBA00042849"/>
    </source>
</evidence>
<comment type="cofactor">
    <cofactor evidence="8">
        <name>Mg(2+)</name>
        <dbReference type="ChEBI" id="CHEBI:18420"/>
    </cofactor>
    <text evidence="8">Binds 2 magnesium ions per subunit.</text>
</comment>
<feature type="binding site" evidence="8">
    <location>
        <position position="56"/>
    </location>
    <ligand>
        <name>Mg(2+)</name>
        <dbReference type="ChEBI" id="CHEBI:18420"/>
        <label>1</label>
    </ligand>
</feature>
<comment type="caution">
    <text evidence="9">The sequence shown here is derived from an EMBL/GenBank/DDBJ whole genome shotgun (WGS) entry which is preliminary data.</text>
</comment>
<keyword evidence="3" id="KW-0963">Cytoplasm</keyword>
<keyword evidence="8" id="KW-0460">Magnesium</keyword>
<dbReference type="InterPro" id="IPR005502">
    <property type="entry name" value="Ribosyl_crysJ1"/>
</dbReference>
<evidence type="ECO:0000256" key="8">
    <source>
        <dbReference type="PIRSR" id="PIRSR605502-1"/>
    </source>
</evidence>
<feature type="binding site" evidence="8">
    <location>
        <position position="57"/>
    </location>
    <ligand>
        <name>Mg(2+)</name>
        <dbReference type="ChEBI" id="CHEBI:18420"/>
        <label>1</label>
    </ligand>
</feature>
<dbReference type="InterPro" id="IPR036705">
    <property type="entry name" value="Ribosyl_crysJ1_sf"/>
</dbReference>
<dbReference type="AlphaFoldDB" id="A0A662YZA9"/>
<dbReference type="EMBL" id="SCEB01000007">
    <property type="protein sequence ID" value="RXN01975.1"/>
    <property type="molecule type" value="Genomic_DNA"/>
</dbReference>
<sequence>MEKFQAAMLLGGVGDALGYRKASWENCTSGAQIQEELKSLGGLDSLVLDADSWPVSDGTLMHMATAEALLTDNWSLEDLYRELVRLYVEAVVKIQLRQPDPATVEGCSQLKPDNYLLAWHTPFNEKGSGFGAATKAMCIGMRYWQTERLDTLVKVSIEAGRMTHNHPTGFLGSLCTALFASYAVQGRPLVQWGRDMLKVLPMAEEYCRKTIRHMADKYDAEEMDRIYKRWSSEGRGGRRGHDAPMIAYDALLSAGSDWKQLCNRAMFHGGESGATGSIAGCLYGLLHGLKNVSKGLYENLENRVQLESLGEKLFRHASCEK</sequence>
<dbReference type="GO" id="GO:0003875">
    <property type="term" value="F:ADP-ribosylarginine hydrolase activity"/>
    <property type="evidence" value="ECO:0007669"/>
    <property type="project" value="InterPro"/>
</dbReference>
<evidence type="ECO:0000256" key="4">
    <source>
        <dbReference type="ARBA" id="ARBA00040586"/>
    </source>
</evidence>
<keyword evidence="8" id="KW-0479">Metal-binding</keyword>
<dbReference type="Gene3D" id="1.10.4080.10">
    <property type="entry name" value="ADP-ribosylation/Crystallin J1"/>
    <property type="match status" value="1"/>
</dbReference>
<evidence type="ECO:0000256" key="1">
    <source>
        <dbReference type="ARBA" id="ARBA00004204"/>
    </source>
</evidence>
<name>A0A662YZA9_ACIRT</name>
<evidence type="ECO:0000313" key="10">
    <source>
        <dbReference type="Proteomes" id="UP000289886"/>
    </source>
</evidence>
<evidence type="ECO:0000313" key="9">
    <source>
        <dbReference type="EMBL" id="RXN01975.1"/>
    </source>
</evidence>
<accession>A0A662YZA9</accession>
<gene>
    <name evidence="9" type="ORF">EOD39_3660</name>
</gene>
<dbReference type="PANTHER" id="PTHR16222:SF23">
    <property type="entry name" value="INACTIVE ADP-RIBOSYLTRANSFERASE ARH2"/>
    <property type="match status" value="1"/>
</dbReference>
<dbReference type="Proteomes" id="UP000289886">
    <property type="component" value="Unassembled WGS sequence"/>
</dbReference>
<dbReference type="Pfam" id="PF03747">
    <property type="entry name" value="ADP_ribosyl_GH"/>
    <property type="match status" value="1"/>
</dbReference>
<dbReference type="PANTHER" id="PTHR16222">
    <property type="entry name" value="ADP-RIBOSYLGLYCOHYDROLASE"/>
    <property type="match status" value="1"/>
</dbReference>
<evidence type="ECO:0000256" key="3">
    <source>
        <dbReference type="ARBA" id="ARBA00022490"/>
    </source>
</evidence>
<organism evidence="9 10">
    <name type="scientific">Acipenser ruthenus</name>
    <name type="common">Sterlet sturgeon</name>
    <dbReference type="NCBI Taxonomy" id="7906"/>
    <lineage>
        <taxon>Eukaryota</taxon>
        <taxon>Metazoa</taxon>
        <taxon>Chordata</taxon>
        <taxon>Craniata</taxon>
        <taxon>Vertebrata</taxon>
        <taxon>Euteleostomi</taxon>
        <taxon>Actinopterygii</taxon>
        <taxon>Chondrostei</taxon>
        <taxon>Acipenseriformes</taxon>
        <taxon>Acipenseridae</taxon>
        <taxon>Acipenser</taxon>
    </lineage>
</organism>
<dbReference type="SUPFAM" id="SSF101478">
    <property type="entry name" value="ADP-ribosylglycohydrolase"/>
    <property type="match status" value="1"/>
</dbReference>
<evidence type="ECO:0000256" key="7">
    <source>
        <dbReference type="ARBA" id="ARBA00046181"/>
    </source>
</evidence>